<protein>
    <submittedName>
        <fullName evidence="3">Uncharacterized protein</fullName>
    </submittedName>
</protein>
<dbReference type="Proteomes" id="UP000887566">
    <property type="component" value="Unplaced"/>
</dbReference>
<accession>A0A914VZ92</accession>
<proteinExistence type="predicted"/>
<keyword evidence="1" id="KW-1133">Transmembrane helix</keyword>
<evidence type="ECO:0000313" key="2">
    <source>
        <dbReference type="Proteomes" id="UP000887566"/>
    </source>
</evidence>
<evidence type="ECO:0000256" key="1">
    <source>
        <dbReference type="SAM" id="Phobius"/>
    </source>
</evidence>
<feature type="transmembrane region" description="Helical" evidence="1">
    <location>
        <begin position="372"/>
        <end position="394"/>
    </location>
</feature>
<feature type="transmembrane region" description="Helical" evidence="1">
    <location>
        <begin position="238"/>
        <end position="256"/>
    </location>
</feature>
<feature type="transmembrane region" description="Helical" evidence="1">
    <location>
        <begin position="159"/>
        <end position="177"/>
    </location>
</feature>
<feature type="transmembrane region" description="Helical" evidence="1">
    <location>
        <begin position="80"/>
        <end position="101"/>
    </location>
</feature>
<keyword evidence="1" id="KW-0812">Transmembrane</keyword>
<feature type="transmembrane region" description="Helical" evidence="1">
    <location>
        <begin position="121"/>
        <end position="143"/>
    </location>
</feature>
<dbReference type="WBParaSite" id="PSAMB.scaffold2700size21732.g18777.t1">
    <property type="protein sequence ID" value="PSAMB.scaffold2700size21732.g18777.t1"/>
    <property type="gene ID" value="PSAMB.scaffold2700size21732.g18777"/>
</dbReference>
<feature type="transmembrane region" description="Helical" evidence="1">
    <location>
        <begin position="471"/>
        <end position="497"/>
    </location>
</feature>
<name>A0A914VZ92_9BILA</name>
<dbReference type="AlphaFoldDB" id="A0A914VZ92"/>
<feature type="transmembrane region" description="Helical" evidence="1">
    <location>
        <begin position="50"/>
        <end position="68"/>
    </location>
</feature>
<organism evidence="2 3">
    <name type="scientific">Plectus sambesii</name>
    <dbReference type="NCBI Taxonomy" id="2011161"/>
    <lineage>
        <taxon>Eukaryota</taxon>
        <taxon>Metazoa</taxon>
        <taxon>Ecdysozoa</taxon>
        <taxon>Nematoda</taxon>
        <taxon>Chromadorea</taxon>
        <taxon>Plectida</taxon>
        <taxon>Plectina</taxon>
        <taxon>Plectoidea</taxon>
        <taxon>Plectidae</taxon>
        <taxon>Plectus</taxon>
    </lineage>
</organism>
<feature type="transmembrane region" description="Helical" evidence="1">
    <location>
        <begin position="331"/>
        <end position="352"/>
    </location>
</feature>
<sequence length="567" mass="64477">MVNKKRVASLLKYSIILLAVAYVLLQLFVLFVEAAHGDKTFYLGLTNLPVLLFNFSAAAAMIEFLWSSRSRQRKRLGRQTSLPLIVAASVLCFGVVVGNAYELLFTIAFKDCESSKNLWFLYFDGFVYVVRMIFAPLSLTFVLQRRFFKLPSDDQFERARAVLINVSLFVTTFRFWLDEGYSVLLYFCALQTEMNSPSVYCPVKINYTDVISVCDEPEALMKSEWLWYSFHTNFFQRAYLLCAAEFFPVIFILHWLSYGGKLKGLFNFTSNSGALLRDLTLTMVKSANEMSQGNDNWVSTAVRRPNEAAETPRTAAELRESNEQSSFAATIFIRFLFISLGLLHAVLMLSYLGSLYVWSVKIDESTTEDNVASMALGIAAFAVQVIFFGFLTAWAAPLCRHHFCAHRMKHMHGDQTLLVCAAFGTLVHLPLDSVNGQIVRTALQLTAHFFQLVVLCRCLALSDRALMRFRFFVPAVAITAAFSNFCAFCCMFMRLGIVHHLIHYKHYHMQDKPHATLFVLSQSFYPADFLFYFTATLCWTEILARYIKMGFFSVGQVNSSAEQNAHA</sequence>
<keyword evidence="2" id="KW-1185">Reference proteome</keyword>
<evidence type="ECO:0000313" key="3">
    <source>
        <dbReference type="WBParaSite" id="PSAMB.scaffold2700size21732.g18777.t1"/>
    </source>
</evidence>
<reference evidence="3" key="1">
    <citation type="submission" date="2022-11" db="UniProtKB">
        <authorList>
            <consortium name="WormBaseParasite"/>
        </authorList>
    </citation>
    <scope>IDENTIFICATION</scope>
</reference>
<feature type="transmembrane region" description="Helical" evidence="1">
    <location>
        <begin position="517"/>
        <end position="539"/>
    </location>
</feature>
<keyword evidence="1" id="KW-0472">Membrane</keyword>